<dbReference type="AlphaFoldDB" id="A0ABD0VBQ3"/>
<proteinExistence type="predicted"/>
<accession>A0ABD0VBQ3</accession>
<gene>
    <name evidence="2" type="ORF">M5K25_006373</name>
</gene>
<sequence>MAAEISRRAPDEDQSLDAVWAAQASITRQLNKLRKDFFRISTELRNEILDLKASISTVPRPGQPQPPPVGFRCKEHVNQENEKKNDTVYVRMDSTSAVHSNYSSFTLDLPPIYKPCHSRKSINRAPISLEKRPPSLKESRERSEIALASLLLFDHCRSSVEPPPDHHLRPGVLPYHHLRPGVLPDHHLRPDVLPDHHMRPDVLPDHHLRPDVLPENHLRPDVLPEHHLRPDVLPDHHLRPDVLPEHHLTPDALPDNHPRPDVLPDHHLRPDVLPDHHLRPDILTSYLRQTIT</sequence>
<protein>
    <submittedName>
        <fullName evidence="2">Uncharacterized protein</fullName>
    </submittedName>
</protein>
<feature type="region of interest" description="Disordered" evidence="1">
    <location>
        <begin position="231"/>
        <end position="268"/>
    </location>
</feature>
<evidence type="ECO:0000313" key="2">
    <source>
        <dbReference type="EMBL" id="KAL0922390.1"/>
    </source>
</evidence>
<keyword evidence="3" id="KW-1185">Reference proteome</keyword>
<comment type="caution">
    <text evidence="2">The sequence shown here is derived from an EMBL/GenBank/DDBJ whole genome shotgun (WGS) entry which is preliminary data.</text>
</comment>
<dbReference type="Proteomes" id="UP001552299">
    <property type="component" value="Unassembled WGS sequence"/>
</dbReference>
<organism evidence="2 3">
    <name type="scientific">Dendrobium thyrsiflorum</name>
    <name type="common">Pinecone-like raceme dendrobium</name>
    <name type="synonym">Orchid</name>
    <dbReference type="NCBI Taxonomy" id="117978"/>
    <lineage>
        <taxon>Eukaryota</taxon>
        <taxon>Viridiplantae</taxon>
        <taxon>Streptophyta</taxon>
        <taxon>Embryophyta</taxon>
        <taxon>Tracheophyta</taxon>
        <taxon>Spermatophyta</taxon>
        <taxon>Magnoliopsida</taxon>
        <taxon>Liliopsida</taxon>
        <taxon>Asparagales</taxon>
        <taxon>Orchidaceae</taxon>
        <taxon>Epidendroideae</taxon>
        <taxon>Malaxideae</taxon>
        <taxon>Dendrobiinae</taxon>
        <taxon>Dendrobium</taxon>
    </lineage>
</organism>
<dbReference type="EMBL" id="JANQDX010000006">
    <property type="protein sequence ID" value="KAL0922390.1"/>
    <property type="molecule type" value="Genomic_DNA"/>
</dbReference>
<name>A0ABD0VBQ3_DENTH</name>
<reference evidence="2 3" key="1">
    <citation type="journal article" date="2024" name="Plant Biotechnol. J.">
        <title>Dendrobium thyrsiflorum genome and its molecular insights into genes involved in important horticultural traits.</title>
        <authorList>
            <person name="Chen B."/>
            <person name="Wang J.Y."/>
            <person name="Zheng P.J."/>
            <person name="Li K.L."/>
            <person name="Liang Y.M."/>
            <person name="Chen X.F."/>
            <person name="Zhang C."/>
            <person name="Zhao X."/>
            <person name="He X."/>
            <person name="Zhang G.Q."/>
            <person name="Liu Z.J."/>
            <person name="Xu Q."/>
        </authorList>
    </citation>
    <scope>NUCLEOTIDE SEQUENCE [LARGE SCALE GENOMIC DNA]</scope>
    <source>
        <strain evidence="2">GZMU011</strain>
    </source>
</reference>
<evidence type="ECO:0000256" key="1">
    <source>
        <dbReference type="SAM" id="MobiDB-lite"/>
    </source>
</evidence>
<evidence type="ECO:0000313" key="3">
    <source>
        <dbReference type="Proteomes" id="UP001552299"/>
    </source>
</evidence>